<reference evidence="1" key="1">
    <citation type="submission" date="2020-10" db="EMBL/GenBank/DDBJ databases">
        <authorList>
            <person name="Gilroy R."/>
        </authorList>
    </citation>
    <scope>NUCLEOTIDE SEQUENCE</scope>
    <source>
        <strain evidence="1">ChiHjej9B8-7071</strain>
    </source>
</reference>
<name>A0A9D1D6F2_9FIRM</name>
<dbReference type="AlphaFoldDB" id="A0A9D1D6F2"/>
<protein>
    <submittedName>
        <fullName evidence="1">Uncharacterized protein</fullName>
    </submittedName>
</protein>
<dbReference type="EMBL" id="DVGD01000022">
    <property type="protein sequence ID" value="HIR08922.1"/>
    <property type="molecule type" value="Genomic_DNA"/>
</dbReference>
<dbReference type="Proteomes" id="UP000824258">
    <property type="component" value="Unassembled WGS sequence"/>
</dbReference>
<gene>
    <name evidence="1" type="ORF">IAA70_00810</name>
</gene>
<sequence>MASFDADLFHGLLIKGALRPALDYLAQFPEQEADLQQYQSIFERAQYRIYPVDGFLNQLLQVFQQYYRDVFYLEHPEEAASRQMQQRFAQLLPHGADPFGEAWETPVQEAFEAKGFHYLGGKTSGYYGPYIWKTTKQETYQVELPEGTQPYRVNLLSDFLSRSWLDYLSLGQVGTGGWAGKDGILNCVASSYDFASEAFTVSFLKHEAQHAMDLARNPALSPTVLEYRAKLVELIYSTARNLLPQFAKEADGSNKANAHSAASGQIIEAFEAKFGRDALSALPIPQIQETARALFAASTV</sequence>
<organism evidence="1 2">
    <name type="scientific">Candidatus Avoscillospira stercoripullorum</name>
    <dbReference type="NCBI Taxonomy" id="2840709"/>
    <lineage>
        <taxon>Bacteria</taxon>
        <taxon>Bacillati</taxon>
        <taxon>Bacillota</taxon>
        <taxon>Clostridia</taxon>
        <taxon>Eubacteriales</taxon>
        <taxon>Oscillospiraceae</taxon>
        <taxon>Oscillospiraceae incertae sedis</taxon>
        <taxon>Candidatus Avoscillospira</taxon>
    </lineage>
</organism>
<comment type="caution">
    <text evidence="1">The sequence shown here is derived from an EMBL/GenBank/DDBJ whole genome shotgun (WGS) entry which is preliminary data.</text>
</comment>
<evidence type="ECO:0000313" key="1">
    <source>
        <dbReference type="EMBL" id="HIR08922.1"/>
    </source>
</evidence>
<accession>A0A9D1D6F2</accession>
<reference evidence="1" key="2">
    <citation type="journal article" date="2021" name="PeerJ">
        <title>Extensive microbial diversity within the chicken gut microbiome revealed by metagenomics and culture.</title>
        <authorList>
            <person name="Gilroy R."/>
            <person name="Ravi A."/>
            <person name="Getino M."/>
            <person name="Pursley I."/>
            <person name="Horton D.L."/>
            <person name="Alikhan N.F."/>
            <person name="Baker D."/>
            <person name="Gharbi K."/>
            <person name="Hall N."/>
            <person name="Watson M."/>
            <person name="Adriaenssens E.M."/>
            <person name="Foster-Nyarko E."/>
            <person name="Jarju S."/>
            <person name="Secka A."/>
            <person name="Antonio M."/>
            <person name="Oren A."/>
            <person name="Chaudhuri R.R."/>
            <person name="La Ragione R."/>
            <person name="Hildebrand F."/>
            <person name="Pallen M.J."/>
        </authorList>
    </citation>
    <scope>NUCLEOTIDE SEQUENCE</scope>
    <source>
        <strain evidence="1">ChiHjej9B8-7071</strain>
    </source>
</reference>
<proteinExistence type="predicted"/>
<evidence type="ECO:0000313" key="2">
    <source>
        <dbReference type="Proteomes" id="UP000824258"/>
    </source>
</evidence>